<accession>A0ABV5Y9N2</accession>
<dbReference type="Proteomes" id="UP001589627">
    <property type="component" value="Unassembled WGS sequence"/>
</dbReference>
<feature type="compositionally biased region" description="Polar residues" evidence="1">
    <location>
        <begin position="1996"/>
        <end position="2015"/>
    </location>
</feature>
<dbReference type="EMBL" id="JBHLZP010000026">
    <property type="protein sequence ID" value="MFB9831720.1"/>
    <property type="molecule type" value="Genomic_DNA"/>
</dbReference>
<feature type="compositionally biased region" description="Polar residues" evidence="1">
    <location>
        <begin position="510"/>
        <end position="522"/>
    </location>
</feature>
<gene>
    <name evidence="2" type="ORF">ACFFNX_05915</name>
</gene>
<comment type="caution">
    <text evidence="2">The sequence shown here is derived from an EMBL/GenBank/DDBJ whole genome shotgun (WGS) entry which is preliminary data.</text>
</comment>
<evidence type="ECO:0000313" key="3">
    <source>
        <dbReference type="Proteomes" id="UP001589627"/>
    </source>
</evidence>
<reference evidence="2 3" key="1">
    <citation type="submission" date="2024-09" db="EMBL/GenBank/DDBJ databases">
        <authorList>
            <person name="Sun Q."/>
            <person name="Mori K."/>
        </authorList>
    </citation>
    <scope>NUCLEOTIDE SEQUENCE [LARGE SCALE GENOMIC DNA]</scope>
    <source>
        <strain evidence="2 3">TBRC 0563</strain>
    </source>
</reference>
<protein>
    <submittedName>
        <fullName evidence="2">Uncharacterized protein</fullName>
    </submittedName>
</protein>
<evidence type="ECO:0000313" key="2">
    <source>
        <dbReference type="EMBL" id="MFB9831720.1"/>
    </source>
</evidence>
<feature type="compositionally biased region" description="Polar residues" evidence="1">
    <location>
        <begin position="1979"/>
        <end position="1988"/>
    </location>
</feature>
<evidence type="ECO:0000256" key="1">
    <source>
        <dbReference type="SAM" id="MobiDB-lite"/>
    </source>
</evidence>
<dbReference type="RefSeq" id="WP_378196374.1">
    <property type="nucleotide sequence ID" value="NZ_JBHLZP010000026.1"/>
</dbReference>
<organism evidence="2 3">
    <name type="scientific">Actinoallomurus acaciae</name>
    <dbReference type="NCBI Taxonomy" id="502577"/>
    <lineage>
        <taxon>Bacteria</taxon>
        <taxon>Bacillati</taxon>
        <taxon>Actinomycetota</taxon>
        <taxon>Actinomycetes</taxon>
        <taxon>Streptosporangiales</taxon>
        <taxon>Thermomonosporaceae</taxon>
        <taxon>Actinoallomurus</taxon>
    </lineage>
</organism>
<feature type="region of interest" description="Disordered" evidence="1">
    <location>
        <begin position="431"/>
        <end position="456"/>
    </location>
</feature>
<name>A0ABV5Y9N2_9ACTN</name>
<feature type="compositionally biased region" description="Polar residues" evidence="1">
    <location>
        <begin position="443"/>
        <end position="454"/>
    </location>
</feature>
<sequence length="2659" mass="289218">MPTRSAGEPGHDAAGRSARASLSALESLAKTLAANRRGDRVETSLRLAAGLLPVPDSRALLDLATDLDTAPWSAATSWRAVAEEVPGAAVVAYHDRDGKRHAVTLVRTAAGLHMFDPSAGGTYLVTRVPADLRPLDDRMPPLREARVVTFTPDGTTLEAPEPASADRPPRMRVEDVLDRTHLVRRENSPLAILLPGAPMEGSAERFAARMAGLADMVPEGGVAVFGTVRGGRVMAGDEEVTVEAMAAAIARSAPEAIPYLLIDGGAAVAEPLSRSLDRPVLATPHTVVHGVGHVTSRRSSGAASDTPPPEDWFRVFYPGVVEGEPIVGGLFSAFRAEGGAPEPAATPVEPDPVIRSIGVPRAGLPQLAELMRRIRQELDTAGVRYSENELALLPHRFLANYPYLGMNDPTGDSGLQVPVGDGELLVGLDATDPYVPRDPAGSAPSSSDQASVEGTSRGVGTINSVFATGAHVQVQAGQTSATRGALSFTFGIGATPGVLNLVRVGLSLSGTANQSNRSNTHVSDAEGGHVEDNRSEMRLVAYTARWSFKVRREPDLTWAATPAHRLDASAGERLLLWIPDHYLGTADPRQVTAVGEEVRRDRLPSFFYASGMTGLPRLFDEIVAALAEGRLTLPLGSAIRQELLQKLWNLNMHLDAAVNTGGGYWFTLHDNGRPVAMVRVRSRRRDGAPRVGATSDKAHVENVRTAIDGSRGSHTLTNTGNATVPSLEFDLAPVPGAAGQLAISTYALSYTSSNVDGISAGRVGLNVLVPRNTSYTNGYHMSFSHRATVTVRGDDETRVPRTTREVESETLVRIPEAAAYEHGLSVDRTALKEPPEHGGEREYEAGAVRGTADPAGDPPPKPVPQYVADGKGIGMGLVMVDDGTVEQIRAKLMPELRAQGFLPAQEDDPFAGYTWSGHGNTIDSLIDNAENFDKMVSSRGLDSHYDQIHQNGMTFTLRRRRGRAGVDWDIDAAKVTIRARRNDAGPPRFIRSTDEFHTVNLAMGFDSAGLFVSHTRKVAWGLKLKGLFNQLRTAVMGVEWQRIRGAADSLNLLNNRPELLEYPGTVDEFELTSDYEITVEYQHSGHQGRFLRGRRDPAPLEVPAQTARAYLPPLGTEEGPVSAGPTPREVLEQGVVYFLDTTGVDEAVTALGRMTDPAGTASSERDTFTGTIEMRAHLKEILRGEYTTDRPFEPGVLRDTFGAVDIRGTLGPTRFTGATTDKFVLGLIKLWLSESQLADTRAGGLNWDQLDVAAGGNVGDVYLNAEADANRHWQRNRSSTNGRTGGKELLQLNFNRVYAFETTVDFTVASRREKLTKLWSSSIVNETEEVKGRTLVFLLPEPEALLQYAEGRLEISDRRLRDAMLRWHTGRLPMSGDLVARILVRWRTKDPGRPQDVWFRGELARLLTRVHATGAAPVLTEQARQDFNREFGWELRAPDDPYLRPRTPADVVAYAEGRGRLTDERLAEALDRWRDGRSWLSGDVVARTLIRWRDEVPDLGPGAPTDRDALVLQLAGLHTAGGTPISSAEVRDRFNAVFGRRLANPRRPYHLMEMPEYLTREDPGGRFLGHSGVYELKYSDGRTTFQIVREVVDRVAPGLLAADAGIWDGRGRRIGRMQGGVDALQSILAEGRDQAMWEDVLSQEGFSLYLVNPIGWMLADVVEINLTDLLTSAPEVYDRRWNTGIEVYSHGYIGTSTARSRDGSQAWVFPKLNDGNAHVGGPVDIRMSEGHHRGTTRAESAVSEQTVYDWADHYAVRFSHELRVRVRRLKMPGRALNNLLTSRFDQWTRHSAEAEATASGTLNLEVPHALAEAGLIRGPEPARDLVPLPKLPGNAYVTGVVLDGLLPVSRTMLGSMFGPAWYEKALGARANDPKTRSSLSLPVLLSRSHLTNHIRAATGGDRYKLADELFIPGNSTERAALWLQGDLFDAQVIGRMTDGGTGTGRYIKHQSGTSVNNASDHVRATAEYAVNGTDAVHSPSASHATTLPQRPDENWGTGNAGSRVTSVGQNSSGTENYRREQHAKEIGPTLLIRMRGRFRLEGQKVHRHLMRRDHDEGGPVRSAPVTGDVYVEMFEAQYRQLLADQAKGRREAEAGLRERVDRRAWAGLATAPTFDVHTLLGTAARHRHPASRAHLAVVTEIRERIGAGRPLVLTVGPDATVRHYRRMLRWAVATMLTDLREARVLEPGLATPASLGLYRDRLSRDDDDLTGDLRRPVEDEITAIVNEVNRVHGMRWDNEDGGPAELPPEAAMFALDPVRLARDVAYELGAPVRLDVTRPDGTVRSHWADESGGIHTFDPLSRPPAAVPITDLGEDPDGGADGAERALDAVIERASAAEPAMGEREVRHERRPEDAARSPVASTGTVLTPPGILSRAVRYFADGVLADAVGELTGGAGAFTGTAGPHERLPEILNGTYTADAPTGPLRITGSLGPSVFVHAAAYDGGSEQTQRDFDRVYTYRTTVKLTVKNRAPGTARSVEREVGERPMTYVLPEPEALRQYAEGVLPVPGTHLADALERWRRGHRRGEAALRLSGNVVAGILVRWATENTGPADAHRAGFAESLRELHEKLPVLDATLRRRLEEVLPPGRATGSPAGATPDRHTLVGPNVSWQTSSLSSYDARGNLIPEEDRRCVSVAVVEPPSGANDRDGGQGPHRRR</sequence>
<feature type="region of interest" description="Disordered" evidence="1">
    <location>
        <begin position="2638"/>
        <end position="2659"/>
    </location>
</feature>
<proteinExistence type="predicted"/>
<feature type="region of interest" description="Disordered" evidence="1">
    <location>
        <begin position="510"/>
        <end position="530"/>
    </location>
</feature>
<feature type="compositionally biased region" description="Basic and acidic residues" evidence="1">
    <location>
        <begin position="2341"/>
        <end position="2356"/>
    </location>
</feature>
<keyword evidence="3" id="KW-1185">Reference proteome</keyword>
<feature type="region of interest" description="Disordered" evidence="1">
    <location>
        <begin position="1976"/>
        <end position="2022"/>
    </location>
</feature>
<feature type="region of interest" description="Disordered" evidence="1">
    <location>
        <begin position="2336"/>
        <end position="2363"/>
    </location>
</feature>